<evidence type="ECO:0000256" key="1">
    <source>
        <dbReference type="ARBA" id="ARBA00022723"/>
    </source>
</evidence>
<dbReference type="PROSITE" id="PS51677">
    <property type="entry name" value="NODB"/>
    <property type="match status" value="1"/>
</dbReference>
<feature type="domain" description="NodB homology" evidence="4">
    <location>
        <begin position="86"/>
        <end position="272"/>
    </location>
</feature>
<keyword evidence="6" id="KW-1185">Reference proteome</keyword>
<organism evidence="5 6">
    <name type="scientific">Basidiobolus ranarum</name>
    <dbReference type="NCBI Taxonomy" id="34480"/>
    <lineage>
        <taxon>Eukaryota</taxon>
        <taxon>Fungi</taxon>
        <taxon>Fungi incertae sedis</taxon>
        <taxon>Zoopagomycota</taxon>
        <taxon>Entomophthoromycotina</taxon>
        <taxon>Basidiobolomycetes</taxon>
        <taxon>Basidiobolales</taxon>
        <taxon>Basidiobolaceae</taxon>
        <taxon>Basidiobolus</taxon>
    </lineage>
</organism>
<dbReference type="PANTHER" id="PTHR10587">
    <property type="entry name" value="GLYCOSYL TRANSFERASE-RELATED"/>
    <property type="match status" value="1"/>
</dbReference>
<protein>
    <submittedName>
        <fullName evidence="5">Chitin deacetylase</fullName>
        <ecNumber evidence="5">3.5.1.41</ecNumber>
    </submittedName>
</protein>
<dbReference type="PANTHER" id="PTHR10587:SF133">
    <property type="entry name" value="CHITIN DEACETYLASE 1-RELATED"/>
    <property type="match status" value="1"/>
</dbReference>
<dbReference type="InterPro" id="IPR050248">
    <property type="entry name" value="Polysacc_deacetylase_ArnD"/>
</dbReference>
<dbReference type="Pfam" id="PF01522">
    <property type="entry name" value="Polysacc_deac_1"/>
    <property type="match status" value="1"/>
</dbReference>
<evidence type="ECO:0000313" key="5">
    <source>
        <dbReference type="EMBL" id="KAK9711388.1"/>
    </source>
</evidence>
<reference evidence="5 6" key="1">
    <citation type="submission" date="2023-04" db="EMBL/GenBank/DDBJ databases">
        <title>Genome of Basidiobolus ranarum AG-B5.</title>
        <authorList>
            <person name="Stajich J.E."/>
            <person name="Carter-House D."/>
            <person name="Gryganskyi A."/>
        </authorList>
    </citation>
    <scope>NUCLEOTIDE SEQUENCE [LARGE SCALE GENOMIC DNA]</scope>
    <source>
        <strain evidence="5 6">AG-B5</strain>
    </source>
</reference>
<comment type="caution">
    <text evidence="5">The sequence shown here is derived from an EMBL/GenBank/DDBJ whole genome shotgun (WGS) entry which is preliminary data.</text>
</comment>
<accession>A0ABR2VZG3</accession>
<gene>
    <name evidence="5" type="primary">CDA2_19</name>
    <name evidence="5" type="ORF">K7432_007865</name>
</gene>
<dbReference type="EC" id="3.5.1.41" evidence="5"/>
<feature type="signal peptide" evidence="3">
    <location>
        <begin position="1"/>
        <end position="18"/>
    </location>
</feature>
<dbReference type="InterPro" id="IPR011330">
    <property type="entry name" value="Glyco_hydro/deAcase_b/a-brl"/>
</dbReference>
<evidence type="ECO:0000259" key="4">
    <source>
        <dbReference type="PROSITE" id="PS51677"/>
    </source>
</evidence>
<keyword evidence="3" id="KW-0732">Signal</keyword>
<name>A0ABR2VZG3_9FUNG</name>
<evidence type="ECO:0000256" key="3">
    <source>
        <dbReference type="SAM" id="SignalP"/>
    </source>
</evidence>
<dbReference type="GO" id="GO:0004099">
    <property type="term" value="F:chitin deacetylase activity"/>
    <property type="evidence" value="ECO:0007669"/>
    <property type="project" value="UniProtKB-EC"/>
</dbReference>
<keyword evidence="2 5" id="KW-0378">Hydrolase</keyword>
<dbReference type="InterPro" id="IPR002509">
    <property type="entry name" value="NODB_dom"/>
</dbReference>
<keyword evidence="1" id="KW-0479">Metal-binding</keyword>
<evidence type="ECO:0000313" key="6">
    <source>
        <dbReference type="Proteomes" id="UP001479436"/>
    </source>
</evidence>
<dbReference type="Proteomes" id="UP001479436">
    <property type="component" value="Unassembled WGS sequence"/>
</dbReference>
<evidence type="ECO:0000256" key="2">
    <source>
        <dbReference type="ARBA" id="ARBA00022801"/>
    </source>
</evidence>
<feature type="chain" id="PRO_5045554485" evidence="3">
    <location>
        <begin position="19"/>
        <end position="407"/>
    </location>
</feature>
<sequence>MLFTLLNFVFLFFGYALGEILPVGVTAPVNQTTVSYYDLSKVPNIQPKAVGSGTCSKCQPDSCETCWETCGICPRPSDISSCPIQDNIGLTFDDGPGEHTPELLDILATHNIKATFCVIGVLLQQPTYALTLKRIHEEGHTLCSHTWSHQHLMSLTNEEIISEMKTTEDLIVKITGVRPRYVRPPFGEVDDRVRAVMEAMDYKILMWNLDTLDWKYHTNSPSEIHTAVVKNLKDTSNKNRTWITLMHDIHGQSVRQVSKVIQTAKHMGLGFLSAGQCLGDASIPSTLPFLTQPALELNFAFLDQGNNEFQNHPPESNQVPLVSQPHQLNPQPFVYQNDSDLSHMMKNTLPTSSRALEPSLVQPSSTSIVNVTPINTTPTSPARLKNHSESLQPSIAWILIIPFFLRV</sequence>
<dbReference type="SUPFAM" id="SSF88713">
    <property type="entry name" value="Glycoside hydrolase/deacetylase"/>
    <property type="match status" value="1"/>
</dbReference>
<dbReference type="EMBL" id="JASJQH010007284">
    <property type="protein sequence ID" value="KAK9711388.1"/>
    <property type="molecule type" value="Genomic_DNA"/>
</dbReference>
<dbReference type="Gene3D" id="3.20.20.370">
    <property type="entry name" value="Glycoside hydrolase/deacetylase"/>
    <property type="match status" value="1"/>
</dbReference>
<proteinExistence type="predicted"/>